<dbReference type="SMART" id="SM00494">
    <property type="entry name" value="ChtBD2"/>
    <property type="match status" value="1"/>
</dbReference>
<feature type="compositionally biased region" description="Low complexity" evidence="1">
    <location>
        <begin position="404"/>
        <end position="431"/>
    </location>
</feature>
<sequence length="1080" mass="122218">MKEEIMWNLFFLCMVTVGLCKEETRKTLIIAVDETNPEKSNALISNLNYDEQPSASAHRASSRNYGRNGLQSAPIDKELGYIIVTPEELERLQNVEGLDVDEPRHISYPSSNSEESYDSGYPPPTYPASPHSDSQEYYGNSGERNRYPKQPAPPLSSVPSQNGSSLGYGSHYDPPPPHHYSSYGSGETGGSGAPYGNSPVPVPPYSSSPDHVHHYDGDSPPPKPSPYETYPNEKSTDPHFRPMYSGYKPPSTSYESDSPYSSGPKDPSYDYYSNPQTGQDYTKPHKSPPETKFVEPPYRAVGTPLTDTTTGLKNTQYGGNSSPLSYNASYHDSPVPNSYGSSSKYNYPVSPYTGAHSTPYTHSNIGPDQYSSKESSYSRKPYSSSYSSGKPYSSTYESENPNFSSYDSGKPYSSSYDSGKPYSSSYDSGYPIDKRPSYSDTEKYSYKSPKTSYSSSPGSHSYGTSPSYDSQRDPLPKSYRSRPLTSSYDYKYPTKPYSTSYDHSIKDSYDPVKYDTYGSKTYPSKQTGERSHASGKSLHNAPSSYKKPVDVDTPVVTRFYDIPTRKPIGYDLKYIESQKSSPPEKPRYSVSSNPLTVSKNSHLNTPLSFNTEPKTTEYGKKKDALRTRDIHSVGKNYKTSRPAPLHDEYEQPRYPPLPVDIPYSSMEKDSHEHYTNHDSKEQAVDVRNIGNSHYGKSYPIAYSPSEYDSDYTKSKTHSYYPVQNNSTYHSDHSSHEADNEPIIYTKTVTKTYSKPSAGNYYDHSSESPYNDANNKDSYSDSYYSPDDKVKSYSSSSQNTKPHSDEYSYSKPLRNSKNKFKYYTTGYNSDSPTTYSYETDRPQRVRGVVYRSRKTLPTLRSTRRRKNYLPYKVYNPEGLPAVDYKVYENAPDKNFTEPPLKNAIKLKYRPLKKGSGLENYKEENYDDSSGNDAFANIPGEAGKDFPVLKEIPPTYFSCDNRASGFYADIEHRCQVYHQCSDNSKQQSFLCPNGTIFNQVTFVCEWWHNVDCAKSEQHFDKNNDLYKANANAAGHEKTQTETLREPGEQDELNERHRDARVSKYVKPLLRNRRKKYNKVSYI</sequence>
<evidence type="ECO:0000313" key="4">
    <source>
        <dbReference type="EMBL" id="KAG8188355.1"/>
    </source>
</evidence>
<feature type="compositionally biased region" description="Low complexity" evidence="1">
    <location>
        <begin position="370"/>
        <end position="396"/>
    </location>
</feature>
<dbReference type="GO" id="GO:0008061">
    <property type="term" value="F:chitin binding"/>
    <property type="evidence" value="ECO:0007669"/>
    <property type="project" value="InterPro"/>
</dbReference>
<evidence type="ECO:0000256" key="2">
    <source>
        <dbReference type="SAM" id="SignalP"/>
    </source>
</evidence>
<dbReference type="PROSITE" id="PS50940">
    <property type="entry name" value="CHIT_BIND_II"/>
    <property type="match status" value="1"/>
</dbReference>
<evidence type="ECO:0000259" key="3">
    <source>
        <dbReference type="PROSITE" id="PS50940"/>
    </source>
</evidence>
<feature type="compositionally biased region" description="Polar residues" evidence="1">
    <location>
        <begin position="305"/>
        <end position="345"/>
    </location>
</feature>
<feature type="compositionally biased region" description="Basic and acidic residues" evidence="1">
    <location>
        <begin position="432"/>
        <end position="445"/>
    </location>
</feature>
<feature type="region of interest" description="Disordered" evidence="1">
    <location>
        <begin position="94"/>
        <end position="549"/>
    </location>
</feature>
<evidence type="ECO:0000313" key="5">
    <source>
        <dbReference type="Proteomes" id="UP000827092"/>
    </source>
</evidence>
<dbReference type="Pfam" id="PF01607">
    <property type="entry name" value="CBM_14"/>
    <property type="match status" value="1"/>
</dbReference>
<dbReference type="AlphaFoldDB" id="A0AAV6UV47"/>
<dbReference type="InterPro" id="IPR002557">
    <property type="entry name" value="Chitin-bd_dom"/>
</dbReference>
<protein>
    <recommendedName>
        <fullName evidence="3">Chitin-binding type-2 domain-containing protein</fullName>
    </recommendedName>
</protein>
<organism evidence="4 5">
    <name type="scientific">Oedothorax gibbosus</name>
    <dbReference type="NCBI Taxonomy" id="931172"/>
    <lineage>
        <taxon>Eukaryota</taxon>
        <taxon>Metazoa</taxon>
        <taxon>Ecdysozoa</taxon>
        <taxon>Arthropoda</taxon>
        <taxon>Chelicerata</taxon>
        <taxon>Arachnida</taxon>
        <taxon>Araneae</taxon>
        <taxon>Araneomorphae</taxon>
        <taxon>Entelegynae</taxon>
        <taxon>Araneoidea</taxon>
        <taxon>Linyphiidae</taxon>
        <taxon>Erigoninae</taxon>
        <taxon>Oedothorax</taxon>
    </lineage>
</organism>
<feature type="compositionally biased region" description="Basic and acidic residues" evidence="1">
    <location>
        <begin position="1032"/>
        <end position="1055"/>
    </location>
</feature>
<feature type="compositionally biased region" description="Polar residues" evidence="1">
    <location>
        <begin position="271"/>
        <end position="280"/>
    </location>
</feature>
<dbReference type="SUPFAM" id="SSF57625">
    <property type="entry name" value="Invertebrate chitin-binding proteins"/>
    <property type="match status" value="1"/>
</dbReference>
<reference evidence="4 5" key="1">
    <citation type="journal article" date="2022" name="Nat. Ecol. Evol.">
        <title>A masculinizing supergene underlies an exaggerated male reproductive morph in a spider.</title>
        <authorList>
            <person name="Hendrickx F."/>
            <person name="De Corte Z."/>
            <person name="Sonet G."/>
            <person name="Van Belleghem S.M."/>
            <person name="Kostlbacher S."/>
            <person name="Vangestel C."/>
        </authorList>
    </citation>
    <scope>NUCLEOTIDE SEQUENCE [LARGE SCALE GENOMIC DNA]</scope>
    <source>
        <strain evidence="4">W744_W776</strain>
    </source>
</reference>
<evidence type="ECO:0000256" key="1">
    <source>
        <dbReference type="SAM" id="MobiDB-lite"/>
    </source>
</evidence>
<feature type="region of interest" description="Disordered" evidence="1">
    <location>
        <begin position="694"/>
        <end position="713"/>
    </location>
</feature>
<dbReference type="EMBL" id="JAFNEN010000240">
    <property type="protein sequence ID" value="KAG8188355.1"/>
    <property type="molecule type" value="Genomic_DNA"/>
</dbReference>
<keyword evidence="5" id="KW-1185">Reference proteome</keyword>
<comment type="caution">
    <text evidence="4">The sequence shown here is derived from an EMBL/GenBank/DDBJ whole genome shotgun (WGS) entry which is preliminary data.</text>
</comment>
<accession>A0AAV6UV47</accession>
<feature type="region of interest" description="Disordered" evidence="1">
    <location>
        <begin position="49"/>
        <end position="71"/>
    </location>
</feature>
<feature type="compositionally biased region" description="Basic and acidic residues" evidence="1">
    <location>
        <begin position="503"/>
        <end position="513"/>
    </location>
</feature>
<dbReference type="PANTHER" id="PTHR22933">
    <property type="entry name" value="FI18007P1-RELATED"/>
    <property type="match status" value="1"/>
</dbReference>
<dbReference type="PANTHER" id="PTHR22933:SF42">
    <property type="entry name" value="FI18455P1-RELATED"/>
    <property type="match status" value="1"/>
</dbReference>
<keyword evidence="2" id="KW-0732">Signal</keyword>
<feature type="domain" description="Chitin-binding type-2" evidence="3">
    <location>
        <begin position="954"/>
        <end position="1012"/>
    </location>
</feature>
<gene>
    <name evidence="4" type="ORF">JTE90_022555</name>
</gene>
<feature type="region of interest" description="Disordered" evidence="1">
    <location>
        <begin position="635"/>
        <end position="657"/>
    </location>
</feature>
<feature type="region of interest" description="Disordered" evidence="1">
    <location>
        <begin position="578"/>
        <end position="615"/>
    </location>
</feature>
<dbReference type="Proteomes" id="UP000827092">
    <property type="component" value="Unassembled WGS sequence"/>
</dbReference>
<feature type="region of interest" description="Disordered" evidence="1">
    <location>
        <begin position="1030"/>
        <end position="1055"/>
    </location>
</feature>
<dbReference type="InterPro" id="IPR036508">
    <property type="entry name" value="Chitin-bd_dom_sf"/>
</dbReference>
<feature type="compositionally biased region" description="Low complexity" evidence="1">
    <location>
        <begin position="446"/>
        <end position="468"/>
    </location>
</feature>
<feature type="compositionally biased region" description="Polar residues" evidence="1">
    <location>
        <begin position="355"/>
        <end position="366"/>
    </location>
</feature>
<feature type="signal peptide" evidence="2">
    <location>
        <begin position="1"/>
        <end position="20"/>
    </location>
</feature>
<name>A0AAV6UV47_9ARAC</name>
<feature type="chain" id="PRO_5043708990" description="Chitin-binding type-2 domain-containing protein" evidence="2">
    <location>
        <begin position="21"/>
        <end position="1080"/>
    </location>
</feature>
<dbReference type="GO" id="GO:0005576">
    <property type="term" value="C:extracellular region"/>
    <property type="evidence" value="ECO:0007669"/>
    <property type="project" value="InterPro"/>
</dbReference>
<feature type="compositionally biased region" description="Low complexity" evidence="1">
    <location>
        <begin position="249"/>
        <end position="264"/>
    </location>
</feature>
<dbReference type="InterPro" id="IPR052976">
    <property type="entry name" value="Scoloptoxin-like"/>
</dbReference>
<feature type="region of interest" description="Disordered" evidence="1">
    <location>
        <begin position="753"/>
        <end position="811"/>
    </location>
</feature>
<feature type="compositionally biased region" description="Polar residues" evidence="1">
    <location>
        <begin position="62"/>
        <end position="71"/>
    </location>
</feature>
<proteinExistence type="predicted"/>
<dbReference type="Gene3D" id="2.170.140.10">
    <property type="entry name" value="Chitin binding domain"/>
    <property type="match status" value="1"/>
</dbReference>
<feature type="compositionally biased region" description="Polar residues" evidence="1">
    <location>
        <begin position="589"/>
        <end position="613"/>
    </location>
</feature>